<dbReference type="Proteomes" id="UP001601058">
    <property type="component" value="Unassembled WGS sequence"/>
</dbReference>
<dbReference type="RefSeq" id="WP_389222832.1">
    <property type="nucleotide sequence ID" value="NZ_JBIACJ010000014.1"/>
</dbReference>
<gene>
    <name evidence="1" type="ORF">ACFYKT_19215</name>
</gene>
<dbReference type="InterPro" id="IPR023401">
    <property type="entry name" value="ODC_N"/>
</dbReference>
<dbReference type="PIRSF" id="PIRSF001439">
    <property type="entry name" value="CryM"/>
    <property type="match status" value="1"/>
</dbReference>
<reference evidence="1 2" key="1">
    <citation type="submission" date="2024-08" db="EMBL/GenBank/DDBJ databases">
        <title>Two novel Cytobacillus novel species.</title>
        <authorList>
            <person name="Liu G."/>
        </authorList>
    </citation>
    <scope>NUCLEOTIDE SEQUENCE [LARGE SCALE GENOMIC DNA]</scope>
    <source>
        <strain evidence="1 2">FJAT-53684</strain>
    </source>
</reference>
<keyword evidence="2" id="KW-1185">Reference proteome</keyword>
<dbReference type="Gene3D" id="3.30.1780.10">
    <property type="entry name" value="ornithine cyclodeaminase, domain 1"/>
    <property type="match status" value="1"/>
</dbReference>
<dbReference type="PANTHER" id="PTHR13812">
    <property type="entry name" value="KETIMINE REDUCTASE MU-CRYSTALLIN"/>
    <property type="match status" value="1"/>
</dbReference>
<sequence>MRIITEEEVKSKYSMKQCIESVEQALRIQQNKSVQTPLRTSIELKNYNGTMLYMPSYSEDIGYSGVKIVSIHPNNNLENRKTLQSVLVLTDAKSGEHIALLDASLLTVMRTGSLSGVASKYLAKENSESCLIIGCGEQARGQISAILEVRDLSLIMLYNRTLEKVKQFEEYLRNDLSWNGEIQVLENPDEGVPQADIIVCATNSTTPIFDGTQLKPGTHINGIGSYQHHMQEVDVNTLKKCNRIVVDTMEGVLEEAGDFIIPMASNDFSIGEIYAELGEIVIGKKKGRETNDEISFFKSVGFSILDLVVAVSIYESITKKETVY</sequence>
<dbReference type="Pfam" id="PF02423">
    <property type="entry name" value="OCD_Mu_crystall"/>
    <property type="match status" value="1"/>
</dbReference>
<proteinExistence type="predicted"/>
<dbReference type="Gene3D" id="3.40.50.720">
    <property type="entry name" value="NAD(P)-binding Rossmann-like Domain"/>
    <property type="match status" value="1"/>
</dbReference>
<dbReference type="EMBL" id="JBIACJ010000014">
    <property type="protein sequence ID" value="MFE8698441.1"/>
    <property type="molecule type" value="Genomic_DNA"/>
</dbReference>
<dbReference type="InterPro" id="IPR036291">
    <property type="entry name" value="NAD(P)-bd_dom_sf"/>
</dbReference>
<name>A0ABW6K2N2_9BACI</name>
<evidence type="ECO:0000313" key="2">
    <source>
        <dbReference type="Proteomes" id="UP001601058"/>
    </source>
</evidence>
<comment type="caution">
    <text evidence="1">The sequence shown here is derived from an EMBL/GenBank/DDBJ whole genome shotgun (WGS) entry which is preliminary data.</text>
</comment>
<organism evidence="1 2">
    <name type="scientific">Cytobacillus mangrovibacter</name>
    <dbReference type="NCBI Taxonomy" id="3299024"/>
    <lineage>
        <taxon>Bacteria</taxon>
        <taxon>Bacillati</taxon>
        <taxon>Bacillota</taxon>
        <taxon>Bacilli</taxon>
        <taxon>Bacillales</taxon>
        <taxon>Bacillaceae</taxon>
        <taxon>Cytobacillus</taxon>
    </lineage>
</organism>
<evidence type="ECO:0000313" key="1">
    <source>
        <dbReference type="EMBL" id="MFE8698441.1"/>
    </source>
</evidence>
<dbReference type="InterPro" id="IPR003462">
    <property type="entry name" value="ODC_Mu_crystall"/>
</dbReference>
<dbReference type="PANTHER" id="PTHR13812:SF19">
    <property type="entry name" value="KETIMINE REDUCTASE MU-CRYSTALLIN"/>
    <property type="match status" value="1"/>
</dbReference>
<protein>
    <submittedName>
        <fullName evidence="1">Ornithine cyclodeaminase family protein</fullName>
    </submittedName>
</protein>
<accession>A0ABW6K2N2</accession>
<dbReference type="SUPFAM" id="SSF51735">
    <property type="entry name" value="NAD(P)-binding Rossmann-fold domains"/>
    <property type="match status" value="1"/>
</dbReference>